<gene>
    <name evidence="2" type="ORF">DFA_09700</name>
</gene>
<evidence type="ECO:0000313" key="2">
    <source>
        <dbReference type="EMBL" id="EGG16028.1"/>
    </source>
</evidence>
<reference evidence="3" key="1">
    <citation type="journal article" date="2011" name="Genome Res.">
        <title>Phylogeny-wide analysis of social amoeba genomes highlights ancient origins for complex intercellular communication.</title>
        <authorList>
            <person name="Heidel A.J."/>
            <person name="Lawal H.M."/>
            <person name="Felder M."/>
            <person name="Schilde C."/>
            <person name="Helps N.R."/>
            <person name="Tunggal B."/>
            <person name="Rivero F."/>
            <person name="John U."/>
            <person name="Schleicher M."/>
            <person name="Eichinger L."/>
            <person name="Platzer M."/>
            <person name="Noegel A.A."/>
            <person name="Schaap P."/>
            <person name="Gloeckner G."/>
        </authorList>
    </citation>
    <scope>NUCLEOTIDE SEQUENCE [LARGE SCALE GENOMIC DNA]</scope>
    <source>
        <strain evidence="3">SH3</strain>
    </source>
</reference>
<accession>F4Q8C8</accession>
<dbReference type="AlphaFoldDB" id="F4Q8C8"/>
<name>F4Q8C8_CACFS</name>
<dbReference type="GeneID" id="14867925"/>
<dbReference type="RefSeq" id="XP_004352353.1">
    <property type="nucleotide sequence ID" value="XM_004352301.1"/>
</dbReference>
<dbReference type="Proteomes" id="UP000007797">
    <property type="component" value="Unassembled WGS sequence"/>
</dbReference>
<dbReference type="EMBL" id="GL883025">
    <property type="protein sequence ID" value="EGG16028.1"/>
    <property type="molecule type" value="Genomic_DNA"/>
</dbReference>
<organism evidence="2 3">
    <name type="scientific">Cavenderia fasciculata</name>
    <name type="common">Slime mold</name>
    <name type="synonym">Dictyostelium fasciculatum</name>
    <dbReference type="NCBI Taxonomy" id="261658"/>
    <lineage>
        <taxon>Eukaryota</taxon>
        <taxon>Amoebozoa</taxon>
        <taxon>Evosea</taxon>
        <taxon>Eumycetozoa</taxon>
        <taxon>Dictyostelia</taxon>
        <taxon>Acytosteliales</taxon>
        <taxon>Cavenderiaceae</taxon>
        <taxon>Cavenderia</taxon>
    </lineage>
</organism>
<proteinExistence type="predicted"/>
<dbReference type="KEGG" id="dfa:DFA_09700"/>
<feature type="chain" id="PRO_5003320033" evidence="1">
    <location>
        <begin position="17"/>
        <end position="68"/>
    </location>
</feature>
<keyword evidence="3" id="KW-1185">Reference proteome</keyword>
<protein>
    <submittedName>
        <fullName evidence="2">Uncharacterized protein</fullName>
    </submittedName>
</protein>
<keyword evidence="1" id="KW-0732">Signal</keyword>
<evidence type="ECO:0000313" key="3">
    <source>
        <dbReference type="Proteomes" id="UP000007797"/>
    </source>
</evidence>
<evidence type="ECO:0000256" key="1">
    <source>
        <dbReference type="SAM" id="SignalP"/>
    </source>
</evidence>
<sequence>MSNLFLFLSISTSSLNLFDCYYKNDNHPSPLTCSNNVIPHLVSVKRRRSVLGVFFWNGGDYSDEFITN</sequence>
<feature type="signal peptide" evidence="1">
    <location>
        <begin position="1"/>
        <end position="16"/>
    </location>
</feature>